<feature type="transmembrane region" description="Helical" evidence="6">
    <location>
        <begin position="287"/>
        <end position="306"/>
    </location>
</feature>
<dbReference type="RefSeq" id="WP_137261944.1">
    <property type="nucleotide sequence ID" value="NZ_SZQL01000008.1"/>
</dbReference>
<feature type="transmembrane region" description="Helical" evidence="6">
    <location>
        <begin position="675"/>
        <end position="699"/>
    </location>
</feature>
<feature type="domain" description="MacB-like periplasmic core" evidence="8">
    <location>
        <begin position="462"/>
        <end position="637"/>
    </location>
</feature>
<feature type="domain" description="ABC3 transporter permease C-terminal" evidence="7">
    <location>
        <begin position="290"/>
        <end position="407"/>
    </location>
</feature>
<comment type="caution">
    <text evidence="9">The sequence shown here is derived from an EMBL/GenBank/DDBJ whole genome shotgun (WGS) entry which is preliminary data.</text>
</comment>
<feature type="transmembrane region" description="Helical" evidence="6">
    <location>
        <begin position="335"/>
        <end position="358"/>
    </location>
</feature>
<protein>
    <submittedName>
        <fullName evidence="9">FtsX-like permease family protein</fullName>
    </submittedName>
</protein>
<feature type="transmembrane region" description="Helical" evidence="6">
    <location>
        <begin position="21"/>
        <end position="43"/>
    </location>
</feature>
<name>A0A4U3L001_9BACT</name>
<feature type="domain" description="ABC3 transporter permease C-terminal" evidence="7">
    <location>
        <begin position="678"/>
        <end position="791"/>
    </location>
</feature>
<dbReference type="InterPro" id="IPR025857">
    <property type="entry name" value="MacB_PCD"/>
</dbReference>
<evidence type="ECO:0000256" key="1">
    <source>
        <dbReference type="ARBA" id="ARBA00004651"/>
    </source>
</evidence>
<keyword evidence="4 6" id="KW-1133">Transmembrane helix</keyword>
<dbReference type="InterPro" id="IPR003838">
    <property type="entry name" value="ABC3_permease_C"/>
</dbReference>
<proteinExistence type="predicted"/>
<feature type="transmembrane region" description="Helical" evidence="6">
    <location>
        <begin position="423"/>
        <end position="447"/>
    </location>
</feature>
<dbReference type="Proteomes" id="UP000305848">
    <property type="component" value="Unassembled WGS sequence"/>
</dbReference>
<organism evidence="9 10">
    <name type="scientific">Ilyomonas limi</name>
    <dbReference type="NCBI Taxonomy" id="2575867"/>
    <lineage>
        <taxon>Bacteria</taxon>
        <taxon>Pseudomonadati</taxon>
        <taxon>Bacteroidota</taxon>
        <taxon>Chitinophagia</taxon>
        <taxon>Chitinophagales</taxon>
        <taxon>Chitinophagaceae</taxon>
        <taxon>Ilyomonas</taxon>
    </lineage>
</organism>
<dbReference type="Pfam" id="PF02687">
    <property type="entry name" value="FtsX"/>
    <property type="match status" value="2"/>
</dbReference>
<dbReference type="AlphaFoldDB" id="A0A4U3L001"/>
<feature type="domain" description="MacB-like periplasmic core" evidence="8">
    <location>
        <begin position="20"/>
        <end position="237"/>
    </location>
</feature>
<keyword evidence="2" id="KW-1003">Cell membrane</keyword>
<dbReference type="GO" id="GO:0005886">
    <property type="term" value="C:plasma membrane"/>
    <property type="evidence" value="ECO:0007669"/>
    <property type="project" value="UniProtKB-SubCell"/>
</dbReference>
<evidence type="ECO:0000256" key="2">
    <source>
        <dbReference type="ARBA" id="ARBA00022475"/>
    </source>
</evidence>
<evidence type="ECO:0000259" key="8">
    <source>
        <dbReference type="Pfam" id="PF12704"/>
    </source>
</evidence>
<comment type="subcellular location">
    <subcellularLocation>
        <location evidence="1">Cell membrane</location>
        <topology evidence="1">Multi-pass membrane protein</topology>
    </subcellularLocation>
</comment>
<sequence length="798" mass="89612">MFKNYLKTAWRNLWKHKVFSMLNIIGLSIGVAACIVILLFVFYERSFDNFHTKNIYRLNEVQKFEGMVSSQKVALSMFPMAPTLKNEFPEIKNFTRVHWTGKYEMTYGDKRIYFAESFFVDSTFLQLFDFPLLQGNKQTVLQKPNSVVLTAASAEKLFGKENPVGKTITHYGGDTTSFMVTGVLKDVPQNSQMQFDALYSFSSIYQPWMFDNWGGNWLNTYLELAPNTNVAALEKKFPAYLKKYMKEGQWKSYELFLLPLKEVHAGASEIGLDYVNYQKFDKHYTNIFFSIALIVLLIACINFMNLSTARSAERAKEVGIRKSIGAQRFQLSFQFLSETILLSFIALVFAVILVKLALPFVNNLSGRQLSLPLFSKPGVLFLLLAGIIIVGIISGLYPAAYLSSFQPVKVLKGSVQTGKNKGLVRNILVVGQFASAIFLMVATIFVVKQLSYMRTQDPGFNRSQVLNVSLDEVTYRKFDVLKQDLLKSSLIAGVTGAQDVLGSHLDQSGVEFRGDGPLRQLSSTRLIVDPDYLKLYNIPVVLGSNFSSETSANGKEFIINQALARELLKDNPKAPMSSLLGKHFGFDSTGTIVGIAKDFNFNSLHYKIETMFLFNQKDWGFSNLSIKVNPGKTKEALAYIQSVWNSNCPDHPFEYQFLDDHFAEVYKADAQVSNIVGILAALAIIISSLGLFGLASYAAEKRVKEVGIRKVMGASVQSIVALLSRQFIKLVLIANLIAWPIAWFAINTWLQDYAYRINISWWVFVIAGMVAMLIALLTVSFQAIKAAIANPVKNLRTE</sequence>
<evidence type="ECO:0000313" key="9">
    <source>
        <dbReference type="EMBL" id="TKK68265.1"/>
    </source>
</evidence>
<accession>A0A4U3L001</accession>
<dbReference type="EMBL" id="SZQL01000008">
    <property type="protein sequence ID" value="TKK68265.1"/>
    <property type="molecule type" value="Genomic_DNA"/>
</dbReference>
<feature type="transmembrane region" description="Helical" evidence="6">
    <location>
        <begin position="378"/>
        <end position="402"/>
    </location>
</feature>
<keyword evidence="5 6" id="KW-0472">Membrane</keyword>
<gene>
    <name evidence="9" type="ORF">FC093_11560</name>
</gene>
<dbReference type="GO" id="GO:0022857">
    <property type="term" value="F:transmembrane transporter activity"/>
    <property type="evidence" value="ECO:0007669"/>
    <property type="project" value="TreeGrafter"/>
</dbReference>
<feature type="transmembrane region" description="Helical" evidence="6">
    <location>
        <begin position="727"/>
        <end position="746"/>
    </location>
</feature>
<evidence type="ECO:0000259" key="7">
    <source>
        <dbReference type="Pfam" id="PF02687"/>
    </source>
</evidence>
<dbReference type="PANTHER" id="PTHR30572:SF18">
    <property type="entry name" value="ABC-TYPE MACROLIDE FAMILY EXPORT SYSTEM PERMEASE COMPONENT 2"/>
    <property type="match status" value="1"/>
</dbReference>
<keyword evidence="10" id="KW-1185">Reference proteome</keyword>
<evidence type="ECO:0000256" key="3">
    <source>
        <dbReference type="ARBA" id="ARBA00022692"/>
    </source>
</evidence>
<evidence type="ECO:0000256" key="5">
    <source>
        <dbReference type="ARBA" id="ARBA00023136"/>
    </source>
</evidence>
<reference evidence="9 10" key="1">
    <citation type="submission" date="2019-05" db="EMBL/GenBank/DDBJ databases">
        <title>Panacibacter sp. strain 17mud1-8 Genome sequencing and assembly.</title>
        <authorList>
            <person name="Chhetri G."/>
        </authorList>
    </citation>
    <scope>NUCLEOTIDE SEQUENCE [LARGE SCALE GENOMIC DNA]</scope>
    <source>
        <strain evidence="9 10">17mud1-8</strain>
    </source>
</reference>
<dbReference type="OrthoDB" id="1451596at2"/>
<dbReference type="InterPro" id="IPR050250">
    <property type="entry name" value="Macrolide_Exporter_MacB"/>
</dbReference>
<dbReference type="PANTHER" id="PTHR30572">
    <property type="entry name" value="MEMBRANE COMPONENT OF TRANSPORTER-RELATED"/>
    <property type="match status" value="1"/>
</dbReference>
<feature type="transmembrane region" description="Helical" evidence="6">
    <location>
        <begin position="761"/>
        <end position="784"/>
    </location>
</feature>
<evidence type="ECO:0000313" key="10">
    <source>
        <dbReference type="Proteomes" id="UP000305848"/>
    </source>
</evidence>
<dbReference type="PROSITE" id="PS51257">
    <property type="entry name" value="PROKAR_LIPOPROTEIN"/>
    <property type="match status" value="1"/>
</dbReference>
<evidence type="ECO:0000256" key="4">
    <source>
        <dbReference type="ARBA" id="ARBA00022989"/>
    </source>
</evidence>
<keyword evidence="3 6" id="KW-0812">Transmembrane</keyword>
<evidence type="ECO:0000256" key="6">
    <source>
        <dbReference type="SAM" id="Phobius"/>
    </source>
</evidence>
<dbReference type="Pfam" id="PF12704">
    <property type="entry name" value="MacB_PCD"/>
    <property type="match status" value="2"/>
</dbReference>